<comment type="caution">
    <text evidence="1">The sequence shown here is derived from an EMBL/GenBank/DDBJ whole genome shotgun (WGS) entry which is preliminary data.</text>
</comment>
<dbReference type="AlphaFoldDB" id="A0A820K5U1"/>
<dbReference type="Proteomes" id="UP000663823">
    <property type="component" value="Unassembled WGS sequence"/>
</dbReference>
<gene>
    <name evidence="1" type="ORF">OTI717_LOCUS43124</name>
</gene>
<accession>A0A820K5U1</accession>
<feature type="non-terminal residue" evidence="1">
    <location>
        <position position="1"/>
    </location>
</feature>
<name>A0A820K5U1_9BILA</name>
<dbReference type="EMBL" id="CAJOAX010058804">
    <property type="protein sequence ID" value="CAF4336676.1"/>
    <property type="molecule type" value="Genomic_DNA"/>
</dbReference>
<evidence type="ECO:0000313" key="1">
    <source>
        <dbReference type="EMBL" id="CAF4336676.1"/>
    </source>
</evidence>
<evidence type="ECO:0000313" key="2">
    <source>
        <dbReference type="Proteomes" id="UP000663823"/>
    </source>
</evidence>
<reference evidence="1" key="1">
    <citation type="submission" date="2021-02" db="EMBL/GenBank/DDBJ databases">
        <authorList>
            <person name="Nowell W R."/>
        </authorList>
    </citation>
    <scope>NUCLEOTIDE SEQUENCE</scope>
</reference>
<proteinExistence type="predicted"/>
<protein>
    <submittedName>
        <fullName evidence="1">Uncharacterized protein</fullName>
    </submittedName>
</protein>
<sequence length="29" mass="3323">MVPSAYDPPGLTVYDKWMNVNRNNVTNEP</sequence>
<organism evidence="1 2">
    <name type="scientific">Rotaria sordida</name>
    <dbReference type="NCBI Taxonomy" id="392033"/>
    <lineage>
        <taxon>Eukaryota</taxon>
        <taxon>Metazoa</taxon>
        <taxon>Spiralia</taxon>
        <taxon>Gnathifera</taxon>
        <taxon>Rotifera</taxon>
        <taxon>Eurotatoria</taxon>
        <taxon>Bdelloidea</taxon>
        <taxon>Philodinida</taxon>
        <taxon>Philodinidae</taxon>
        <taxon>Rotaria</taxon>
    </lineage>
</organism>